<dbReference type="PROSITE" id="PS51365">
    <property type="entry name" value="RENAL_DIPEPTIDASE_2"/>
    <property type="match status" value="1"/>
</dbReference>
<dbReference type="InterPro" id="IPR032466">
    <property type="entry name" value="Metal_Hydrolase"/>
</dbReference>
<dbReference type="PANTHER" id="PTHR10443">
    <property type="entry name" value="MICROSOMAL DIPEPTIDASE"/>
    <property type="match status" value="1"/>
</dbReference>
<dbReference type="AlphaFoldDB" id="A0A6I6ML37"/>
<dbReference type="CDD" id="cd01301">
    <property type="entry name" value="rDP_like"/>
    <property type="match status" value="1"/>
</dbReference>
<reference evidence="3" key="1">
    <citation type="submission" date="2019-12" db="EMBL/GenBank/DDBJ databases">
        <title>Complete genome of Terracaulis silvestris 0127_4.</title>
        <authorList>
            <person name="Vieira S."/>
            <person name="Riedel T."/>
            <person name="Sproer C."/>
            <person name="Pascual J."/>
            <person name="Boedeker C."/>
            <person name="Overmann J."/>
        </authorList>
    </citation>
    <scope>NUCLEOTIDE SEQUENCE [LARGE SCALE GENOMIC DNA]</scope>
    <source>
        <strain evidence="3">0127_4</strain>
    </source>
</reference>
<gene>
    <name evidence="2" type="ORF">DSM104635_00773</name>
</gene>
<dbReference type="Proteomes" id="UP000431269">
    <property type="component" value="Chromosome"/>
</dbReference>
<dbReference type="PANTHER" id="PTHR10443:SF12">
    <property type="entry name" value="DIPEPTIDASE"/>
    <property type="match status" value="1"/>
</dbReference>
<dbReference type="KEGG" id="tsv:DSM104635_00773"/>
<dbReference type="GO" id="GO:0070573">
    <property type="term" value="F:metallodipeptidase activity"/>
    <property type="evidence" value="ECO:0007669"/>
    <property type="project" value="InterPro"/>
</dbReference>
<evidence type="ECO:0000313" key="2">
    <source>
        <dbReference type="EMBL" id="QGZ93958.1"/>
    </source>
</evidence>
<dbReference type="InterPro" id="IPR008257">
    <property type="entry name" value="Pept_M19"/>
</dbReference>
<dbReference type="Gene3D" id="3.20.20.140">
    <property type="entry name" value="Metal-dependent hydrolases"/>
    <property type="match status" value="1"/>
</dbReference>
<dbReference type="RefSeq" id="WP_158764935.1">
    <property type="nucleotide sequence ID" value="NZ_CP047045.1"/>
</dbReference>
<keyword evidence="1" id="KW-0732">Signal</keyword>
<dbReference type="GO" id="GO:0006508">
    <property type="term" value="P:proteolysis"/>
    <property type="evidence" value="ECO:0007669"/>
    <property type="project" value="InterPro"/>
</dbReference>
<dbReference type="SUPFAM" id="SSF51556">
    <property type="entry name" value="Metallo-dependent hydrolases"/>
    <property type="match status" value="1"/>
</dbReference>
<evidence type="ECO:0000313" key="3">
    <source>
        <dbReference type="Proteomes" id="UP000431269"/>
    </source>
</evidence>
<accession>A0A6I6ML37</accession>
<dbReference type="Pfam" id="PF01244">
    <property type="entry name" value="Peptidase_M19"/>
    <property type="match status" value="1"/>
</dbReference>
<sequence>MRAVAAVLALGLISVGDVALAQEAPTARELARIDRILRRTPLIDGHNDAPWEIRDQHGNDLNNVDFNNDTRTLTPPMHTDWPRMRQGRVGGQFWSVYVPADLQGPASTRAVHEQIDLTRRMVARYPDVLELADSAADIVRIHRAGRIASMFGIEGGEAIDGNLAVLREFRASGVLYMTLTHSKTTAWCDSATDAPRHGGLSPFGEEVVREMNRVGMLVDLSHVSADAMRDALRVSQAPVIFSHSSAFAITPHPRNVPDDVLELVRDNGGVVMVNFYSGFTSTEFWNYDATRNAEEARIKSFNRGDPAAVVRLLAEWTAAHPGPRVDVGIIADHIEHIGRVAGRDHVGLGSDFDGVPFLPVGLDGVEDYPALLVELARRGWSDAEIAGVAGGNLLRALHEAERVAARS</sequence>
<name>A0A6I6ML37_9CAUL</name>
<dbReference type="EMBL" id="CP047045">
    <property type="protein sequence ID" value="QGZ93958.1"/>
    <property type="molecule type" value="Genomic_DNA"/>
</dbReference>
<feature type="signal peptide" evidence="1">
    <location>
        <begin position="1"/>
        <end position="21"/>
    </location>
</feature>
<organism evidence="2 3">
    <name type="scientific">Terricaulis silvestris</name>
    <dbReference type="NCBI Taxonomy" id="2686094"/>
    <lineage>
        <taxon>Bacteria</taxon>
        <taxon>Pseudomonadati</taxon>
        <taxon>Pseudomonadota</taxon>
        <taxon>Alphaproteobacteria</taxon>
        <taxon>Caulobacterales</taxon>
        <taxon>Caulobacteraceae</taxon>
        <taxon>Terricaulis</taxon>
    </lineage>
</organism>
<proteinExistence type="predicted"/>
<feature type="chain" id="PRO_5026022845" evidence="1">
    <location>
        <begin position="22"/>
        <end position="407"/>
    </location>
</feature>
<evidence type="ECO:0000256" key="1">
    <source>
        <dbReference type="SAM" id="SignalP"/>
    </source>
</evidence>
<protein>
    <submittedName>
        <fullName evidence="2">Membrane dipeptidase (Peptidase family M19)</fullName>
    </submittedName>
</protein>
<keyword evidence="3" id="KW-1185">Reference proteome</keyword>